<proteinExistence type="predicted"/>
<feature type="domain" description="DRBM" evidence="16">
    <location>
        <begin position="686"/>
        <end position="752"/>
    </location>
</feature>
<dbReference type="InterPro" id="IPR023214">
    <property type="entry name" value="HAD_sf"/>
</dbReference>
<dbReference type="GO" id="GO:0005634">
    <property type="term" value="C:nucleus"/>
    <property type="evidence" value="ECO:0007669"/>
    <property type="project" value="UniProtKB-SubCell"/>
</dbReference>
<dbReference type="AlphaFoldDB" id="A0A835MWL8"/>
<dbReference type="Gene3D" id="3.40.50.1000">
    <property type="entry name" value="HAD superfamily/HAD-like"/>
    <property type="match status" value="1"/>
</dbReference>
<dbReference type="PANTHER" id="PTHR23081:SF24">
    <property type="entry name" value="RNA POLYMERASE II C-TERMINAL DOMAIN PHOSPHATASE-LIKE 2"/>
    <property type="match status" value="1"/>
</dbReference>
<comment type="catalytic activity">
    <reaction evidence="14">
        <text>O-phospho-L-threonyl-[protein] + H2O = L-threonyl-[protein] + phosphate</text>
        <dbReference type="Rhea" id="RHEA:47004"/>
        <dbReference type="Rhea" id="RHEA-COMP:11060"/>
        <dbReference type="Rhea" id="RHEA-COMP:11605"/>
        <dbReference type="ChEBI" id="CHEBI:15377"/>
        <dbReference type="ChEBI" id="CHEBI:30013"/>
        <dbReference type="ChEBI" id="CHEBI:43474"/>
        <dbReference type="ChEBI" id="CHEBI:61977"/>
        <dbReference type="EC" id="3.1.3.16"/>
    </reaction>
</comment>
<dbReference type="SMART" id="SM00577">
    <property type="entry name" value="CPDc"/>
    <property type="match status" value="1"/>
</dbReference>
<evidence type="ECO:0000256" key="14">
    <source>
        <dbReference type="ARBA" id="ARBA00048336"/>
    </source>
</evidence>
<keyword evidence="6" id="KW-0217">Developmental protein</keyword>
<dbReference type="InterPro" id="IPR014720">
    <property type="entry name" value="dsRBD_dom"/>
</dbReference>
<evidence type="ECO:0000256" key="1">
    <source>
        <dbReference type="ARBA" id="ARBA00001936"/>
    </source>
</evidence>
<evidence type="ECO:0000256" key="15">
    <source>
        <dbReference type="PROSITE-ProRule" id="PRU00266"/>
    </source>
</evidence>
<evidence type="ECO:0000256" key="8">
    <source>
        <dbReference type="ARBA" id="ARBA00022801"/>
    </source>
</evidence>
<keyword evidence="10" id="KW-0805">Transcription regulation</keyword>
<keyword evidence="11" id="KW-0804">Transcription</keyword>
<dbReference type="OrthoDB" id="10249888at2759"/>
<keyword evidence="9 15" id="KW-0694">RNA-binding</keyword>
<dbReference type="GO" id="GO:0003723">
    <property type="term" value="F:RNA binding"/>
    <property type="evidence" value="ECO:0007669"/>
    <property type="project" value="UniProtKB-UniRule"/>
</dbReference>
<comment type="cofactor">
    <cofactor evidence="1">
        <name>Mn(2+)</name>
        <dbReference type="ChEBI" id="CHEBI:29035"/>
    </cofactor>
</comment>
<dbReference type="SUPFAM" id="SSF56784">
    <property type="entry name" value="HAD-like"/>
    <property type="match status" value="1"/>
</dbReference>
<evidence type="ECO:0000256" key="5">
    <source>
        <dbReference type="ARBA" id="ARBA00013081"/>
    </source>
</evidence>
<keyword evidence="8" id="KW-0378">Hydrolase</keyword>
<organism evidence="18 19">
    <name type="scientific">Salix dunnii</name>
    <dbReference type="NCBI Taxonomy" id="1413687"/>
    <lineage>
        <taxon>Eukaryota</taxon>
        <taxon>Viridiplantae</taxon>
        <taxon>Streptophyta</taxon>
        <taxon>Embryophyta</taxon>
        <taxon>Tracheophyta</taxon>
        <taxon>Spermatophyta</taxon>
        <taxon>Magnoliopsida</taxon>
        <taxon>eudicotyledons</taxon>
        <taxon>Gunneridae</taxon>
        <taxon>Pentapetalae</taxon>
        <taxon>rosids</taxon>
        <taxon>fabids</taxon>
        <taxon>Malpighiales</taxon>
        <taxon>Salicaceae</taxon>
        <taxon>Saliceae</taxon>
        <taxon>Salix</taxon>
    </lineage>
</organism>
<dbReference type="PROSITE" id="PS50969">
    <property type="entry name" value="FCP1"/>
    <property type="match status" value="1"/>
</dbReference>
<evidence type="ECO:0000256" key="2">
    <source>
        <dbReference type="ARBA" id="ARBA00001941"/>
    </source>
</evidence>
<evidence type="ECO:0000256" key="12">
    <source>
        <dbReference type="ARBA" id="ARBA00023242"/>
    </source>
</evidence>
<dbReference type="InterPro" id="IPR036412">
    <property type="entry name" value="HAD-like_sf"/>
</dbReference>
<evidence type="ECO:0000256" key="11">
    <source>
        <dbReference type="ARBA" id="ARBA00023163"/>
    </source>
</evidence>
<keyword evidence="12" id="KW-0539">Nucleus</keyword>
<evidence type="ECO:0000313" key="18">
    <source>
        <dbReference type="EMBL" id="KAF9680030.1"/>
    </source>
</evidence>
<dbReference type="EMBL" id="JADGMS010000006">
    <property type="protein sequence ID" value="KAF9680030.1"/>
    <property type="molecule type" value="Genomic_DNA"/>
</dbReference>
<dbReference type="Gene3D" id="3.30.160.20">
    <property type="match status" value="1"/>
</dbReference>
<name>A0A835MWL8_9ROSI</name>
<evidence type="ECO:0000256" key="7">
    <source>
        <dbReference type="ARBA" id="ARBA00022723"/>
    </source>
</evidence>
<keyword evidence="19" id="KW-1185">Reference proteome</keyword>
<dbReference type="GO" id="GO:0045892">
    <property type="term" value="P:negative regulation of DNA-templated transcription"/>
    <property type="evidence" value="ECO:0007669"/>
    <property type="project" value="UniProtKB-ARBA"/>
</dbReference>
<dbReference type="Proteomes" id="UP000657918">
    <property type="component" value="Unassembled WGS sequence"/>
</dbReference>
<evidence type="ECO:0000256" key="3">
    <source>
        <dbReference type="ARBA" id="ARBA00001946"/>
    </source>
</evidence>
<dbReference type="FunFam" id="3.30.160.20:FF:000035">
    <property type="entry name" value="RNA polymerase II C-terminal domain phosphatase-like 2"/>
    <property type="match status" value="1"/>
</dbReference>
<evidence type="ECO:0000256" key="9">
    <source>
        <dbReference type="ARBA" id="ARBA00022884"/>
    </source>
</evidence>
<dbReference type="PROSITE" id="PS50137">
    <property type="entry name" value="DS_RBD"/>
    <property type="match status" value="1"/>
</dbReference>
<dbReference type="InterPro" id="IPR039189">
    <property type="entry name" value="Fcp1"/>
</dbReference>
<comment type="cofactor">
    <cofactor evidence="3">
        <name>Mg(2+)</name>
        <dbReference type="ChEBI" id="CHEBI:18420"/>
    </cofactor>
</comment>
<dbReference type="GO" id="GO:0046872">
    <property type="term" value="F:metal ion binding"/>
    <property type="evidence" value="ECO:0007669"/>
    <property type="project" value="UniProtKB-KW"/>
</dbReference>
<comment type="catalytic activity">
    <reaction evidence="13">
        <text>O-phospho-L-seryl-[protein] + H2O = L-seryl-[protein] + phosphate</text>
        <dbReference type="Rhea" id="RHEA:20629"/>
        <dbReference type="Rhea" id="RHEA-COMP:9863"/>
        <dbReference type="Rhea" id="RHEA-COMP:11604"/>
        <dbReference type="ChEBI" id="CHEBI:15377"/>
        <dbReference type="ChEBI" id="CHEBI:29999"/>
        <dbReference type="ChEBI" id="CHEBI:43474"/>
        <dbReference type="ChEBI" id="CHEBI:83421"/>
        <dbReference type="EC" id="3.1.3.16"/>
    </reaction>
</comment>
<dbReference type="InterPro" id="IPR004274">
    <property type="entry name" value="FCP1_dom"/>
</dbReference>
<dbReference type="Pfam" id="PF03031">
    <property type="entry name" value="NIF"/>
    <property type="match status" value="1"/>
</dbReference>
<dbReference type="GO" id="GO:0009755">
    <property type="term" value="P:hormone-mediated signaling pathway"/>
    <property type="evidence" value="ECO:0007669"/>
    <property type="project" value="UniProtKB-ARBA"/>
</dbReference>
<dbReference type="FunFam" id="3.40.50.1000:FF:000035">
    <property type="entry name" value="RNA polymerase II C-terminal domain phosphatase-like 1"/>
    <property type="match status" value="1"/>
</dbReference>
<sequence length="960" mass="107413">MSRLGFKSVVYHGEICLGELDAIPATEQKFQFPNNEIRIHHISQQSERCPPLSILQTISPFSVRCKLESSSPMEQSHLINLHASCFHELKTAVVLIGDEEIHLVAMPSKQKKFPCFWCFAAPVGLYNSCLRMLNMRCLSVVFDLDETLIVANTMKSFEDRIEALRVWIAQSIMDPMRIPGMSAEMRRYIDDRLLLKQYIETDAVMDNGKMYKVQLEEVLRLSDGHERVVRPVIRLPEKNIVLTRINPEIRDTSVLVRLRPAWEDLRSYLTAKGRKRFEVYVCTMAERDYALEMWRLLDPDAHLIASKQLSDHVVCVKSGNFCYTCFKFGRWLKSQSSRKSLLNVFQDGMCHPKMALVIDDRLKVWEDMDQPRVHVVPAFTPYYAPQAETVNAVPVLCVARNVACNVRGCFFKDFDEILIRRMSEVFYEDEVKSLPPTPDVSSYMMAEDRDFVPNDNNNAPFGEGMSGIEAEQRLHQSDDKSVMDPVTHSMTNSAEVRSEFPQPHVALIQNIVGPALSARLLPSQTSECILTSHNLNHCISEPSLLGAPVRRDLSNQNSGQPPPLCRIPVAISSSPQLQGGWSVEEDIGKAESNYRPPAIAQELDSLKSDKPRGSQNPFAHGASAYASFGFVSPASELRDEEALAGHDMHKQSLPAGEVGVSQNHVSSNSREFQAEGGKFNLLPPHLSIGVLQEIGRRCRSKVEFKSVLSTSKDLQFSVEVLFTGEKIGVGMGKTRKDAQQQAAESALRSLAEKYATYVSPLSGGVDQDFDKLSIGYDNGFLCDITNPGSSDVFALYQDVGAKTVKWERAGFMSATVALTKLHLFLFKRLIECHKHSLSVADAELGSTSNMAFEFFLGMENYCVSSLEIHDGRLNLYKVNGQRKNCVAHEVYPFSNPITGIMFHKSHKIGKTKELGLKIYGSVLAKAASPATCYSIYSCLVMQIDLGQSIQPEQLEKATLV</sequence>
<feature type="domain" description="FCP1 homology" evidence="17">
    <location>
        <begin position="133"/>
        <end position="399"/>
    </location>
</feature>
<keyword evidence="7" id="KW-0479">Metal-binding</keyword>
<evidence type="ECO:0000313" key="19">
    <source>
        <dbReference type="Proteomes" id="UP000657918"/>
    </source>
</evidence>
<evidence type="ECO:0000256" key="4">
    <source>
        <dbReference type="ARBA" id="ARBA00004123"/>
    </source>
</evidence>
<dbReference type="SUPFAM" id="SSF54768">
    <property type="entry name" value="dsRNA-binding domain-like"/>
    <property type="match status" value="1"/>
</dbReference>
<evidence type="ECO:0000256" key="13">
    <source>
        <dbReference type="ARBA" id="ARBA00047761"/>
    </source>
</evidence>
<evidence type="ECO:0000256" key="10">
    <source>
        <dbReference type="ARBA" id="ARBA00023015"/>
    </source>
</evidence>
<evidence type="ECO:0000259" key="16">
    <source>
        <dbReference type="PROSITE" id="PS50137"/>
    </source>
</evidence>
<protein>
    <recommendedName>
        <fullName evidence="5">protein-serine/threonine phosphatase</fullName>
        <ecNumber evidence="5">3.1.3.16</ecNumber>
    </recommendedName>
</protein>
<dbReference type="SMART" id="SM00358">
    <property type="entry name" value="DSRM"/>
    <property type="match status" value="1"/>
</dbReference>
<accession>A0A835MWL8</accession>
<dbReference type="Pfam" id="PF00035">
    <property type="entry name" value="dsrm"/>
    <property type="match status" value="1"/>
</dbReference>
<dbReference type="EC" id="3.1.3.16" evidence="5"/>
<reference evidence="18 19" key="1">
    <citation type="submission" date="2020-10" db="EMBL/GenBank/DDBJ databases">
        <title>Plant Genome Project.</title>
        <authorList>
            <person name="Zhang R.-G."/>
        </authorList>
    </citation>
    <scope>NUCLEOTIDE SEQUENCE [LARGE SCALE GENOMIC DNA]</scope>
    <source>
        <strain evidence="18">FAFU-HL-1</strain>
        <tissue evidence="18">Leaf</tissue>
    </source>
</reference>
<comment type="cofactor">
    <cofactor evidence="2">
        <name>Co(2+)</name>
        <dbReference type="ChEBI" id="CHEBI:48828"/>
    </cofactor>
</comment>
<dbReference type="CDD" id="cd10845">
    <property type="entry name" value="DSRM_RNAse_III_family"/>
    <property type="match status" value="1"/>
</dbReference>
<comment type="subcellular location">
    <subcellularLocation>
        <location evidence="4">Nucleus</location>
    </subcellularLocation>
</comment>
<dbReference type="GO" id="GO:0008420">
    <property type="term" value="F:RNA polymerase II CTD heptapeptide repeat phosphatase activity"/>
    <property type="evidence" value="ECO:0007669"/>
    <property type="project" value="InterPro"/>
</dbReference>
<gene>
    <name evidence="18" type="ORF">SADUNF_Sadunf06G0077700</name>
</gene>
<dbReference type="PANTHER" id="PTHR23081">
    <property type="entry name" value="RNA POLYMERASE II CTD PHOSPHATASE"/>
    <property type="match status" value="1"/>
</dbReference>
<evidence type="ECO:0000256" key="6">
    <source>
        <dbReference type="ARBA" id="ARBA00022473"/>
    </source>
</evidence>
<comment type="caution">
    <text evidence="18">The sequence shown here is derived from an EMBL/GenBank/DDBJ whole genome shotgun (WGS) entry which is preliminary data.</text>
</comment>
<evidence type="ECO:0000259" key="17">
    <source>
        <dbReference type="PROSITE" id="PS50969"/>
    </source>
</evidence>